<evidence type="ECO:0000313" key="11">
    <source>
        <dbReference type="EMBL" id="CAI8030578.1"/>
    </source>
</evidence>
<dbReference type="SUPFAM" id="SSF161098">
    <property type="entry name" value="MetI-like"/>
    <property type="match status" value="1"/>
</dbReference>
<evidence type="ECO:0000259" key="10">
    <source>
        <dbReference type="PROSITE" id="PS50928"/>
    </source>
</evidence>
<name>A0AA35WQY4_GEOBA</name>
<dbReference type="Pfam" id="PF00528">
    <property type="entry name" value="BPD_transp_1"/>
    <property type="match status" value="1"/>
</dbReference>
<keyword evidence="3" id="KW-0813">Transport</keyword>
<evidence type="ECO:0000256" key="6">
    <source>
        <dbReference type="ARBA" id="ARBA00022692"/>
    </source>
</evidence>
<dbReference type="Gene3D" id="1.10.3720.10">
    <property type="entry name" value="MetI-like"/>
    <property type="match status" value="1"/>
</dbReference>
<comment type="caution">
    <text evidence="11">The sequence shown here is derived from an EMBL/GenBank/DDBJ whole genome shotgun (WGS) entry which is preliminary data.</text>
</comment>
<comment type="similarity">
    <text evidence="2">Belongs to the binding-protein-dependent transport system permease family. CysTW subfamily.</text>
</comment>
<organism evidence="11 12">
    <name type="scientific">Geodia barretti</name>
    <name type="common">Barrett's horny sponge</name>
    <dbReference type="NCBI Taxonomy" id="519541"/>
    <lineage>
        <taxon>Eukaryota</taxon>
        <taxon>Metazoa</taxon>
        <taxon>Porifera</taxon>
        <taxon>Demospongiae</taxon>
        <taxon>Heteroscleromorpha</taxon>
        <taxon>Tetractinellida</taxon>
        <taxon>Astrophorina</taxon>
        <taxon>Geodiidae</taxon>
        <taxon>Geodia</taxon>
    </lineage>
</organism>
<evidence type="ECO:0000256" key="5">
    <source>
        <dbReference type="ARBA" id="ARBA00022592"/>
    </source>
</evidence>
<keyword evidence="5" id="KW-0592">Phosphate transport</keyword>
<evidence type="ECO:0000256" key="1">
    <source>
        <dbReference type="ARBA" id="ARBA00004651"/>
    </source>
</evidence>
<evidence type="ECO:0000256" key="4">
    <source>
        <dbReference type="ARBA" id="ARBA00022475"/>
    </source>
</evidence>
<dbReference type="PANTHER" id="PTHR30425">
    <property type="entry name" value="PHOSPHATE TRANSPORT SYSTEM PERMEASE PROTEIN PST"/>
    <property type="match status" value="1"/>
</dbReference>
<dbReference type="GO" id="GO:0006817">
    <property type="term" value="P:phosphate ion transport"/>
    <property type="evidence" value="ECO:0007669"/>
    <property type="project" value="UniProtKB-KW"/>
</dbReference>
<dbReference type="Proteomes" id="UP001174909">
    <property type="component" value="Unassembled WGS sequence"/>
</dbReference>
<dbReference type="AlphaFoldDB" id="A0AA35WQY4"/>
<comment type="subcellular location">
    <subcellularLocation>
        <location evidence="1">Cell membrane</location>
        <topology evidence="1">Multi-pass membrane protein</topology>
    </subcellularLocation>
</comment>
<dbReference type="InterPro" id="IPR024370">
    <property type="entry name" value="PBP_domain"/>
</dbReference>
<evidence type="ECO:0000256" key="2">
    <source>
        <dbReference type="ARBA" id="ARBA00007069"/>
    </source>
</evidence>
<keyword evidence="8 9" id="KW-0472">Membrane</keyword>
<feature type="transmembrane region" description="Helical" evidence="9">
    <location>
        <begin position="195"/>
        <end position="221"/>
    </location>
</feature>
<evidence type="ECO:0000256" key="8">
    <source>
        <dbReference type="ARBA" id="ARBA00023136"/>
    </source>
</evidence>
<sequence length="418" mass="44263">MVNLAQAWAEEYATVESNVSIEVSGGGSGTGIAALTSGTVDIANCSRQIASEEVERIKQNTGEAPKEFIVGYDGLAVYVHKDNPLAEISIEQLASIYGEGGNITQWSQLGIENSKCLNDEIIRVSRQSNSGTFVYFRTAILGKNRDYKLGSRDLHGSKAVVELIAHTPCAIGYSGMGYATEEVKMLKIAKTAGDTAYGTFSVTALAMVIAVPFGLGAAIFVSEFCGPKLKETLKIVIELLAAIPSVVWGFIGLTVMNALIIKIFKVPIGLTMLNGGIILSLMSVPIIVSIGEDALKAVPDSYREAAEALGATRWQVIYRVLLPTAKNGLLAAVLLGVGRAVGETMAVLMTTGHAVNMPTSPFDSVRTLTATIAAELGEAAVGGDHYRVLFIIGVLLFSITFIVNFVTDLVIKGIRGKA</sequence>
<dbReference type="PANTHER" id="PTHR30425:SF1">
    <property type="entry name" value="PHOSPHATE TRANSPORT SYSTEM PERMEASE PROTEIN PSTC"/>
    <property type="match status" value="1"/>
</dbReference>
<keyword evidence="4" id="KW-1003">Cell membrane</keyword>
<proteinExistence type="inferred from homology"/>
<keyword evidence="12" id="KW-1185">Reference proteome</keyword>
<evidence type="ECO:0000256" key="9">
    <source>
        <dbReference type="SAM" id="Phobius"/>
    </source>
</evidence>
<dbReference type="InterPro" id="IPR000515">
    <property type="entry name" value="MetI-like"/>
</dbReference>
<dbReference type="InterPro" id="IPR035906">
    <property type="entry name" value="MetI-like_sf"/>
</dbReference>
<evidence type="ECO:0000256" key="7">
    <source>
        <dbReference type="ARBA" id="ARBA00022989"/>
    </source>
</evidence>
<feature type="transmembrane region" description="Helical" evidence="9">
    <location>
        <begin position="272"/>
        <end position="291"/>
    </location>
</feature>
<evidence type="ECO:0000256" key="3">
    <source>
        <dbReference type="ARBA" id="ARBA00022448"/>
    </source>
</evidence>
<dbReference type="NCBIfam" id="TIGR02138">
    <property type="entry name" value="phosphate_pstC"/>
    <property type="match status" value="1"/>
</dbReference>
<keyword evidence="6 9" id="KW-0812">Transmembrane</keyword>
<protein>
    <submittedName>
        <fullName evidence="11">Probable ABC transporter permease protein YqgH</fullName>
    </submittedName>
</protein>
<dbReference type="InterPro" id="IPR051124">
    <property type="entry name" value="Phosphate_Transport_Permease"/>
</dbReference>
<gene>
    <name evidence="11" type="ORF">GBAR_LOCUS17318</name>
</gene>
<dbReference type="CDD" id="cd06261">
    <property type="entry name" value="TM_PBP2"/>
    <property type="match status" value="1"/>
</dbReference>
<keyword evidence="7 9" id="KW-1133">Transmembrane helix</keyword>
<evidence type="ECO:0000313" key="12">
    <source>
        <dbReference type="Proteomes" id="UP001174909"/>
    </source>
</evidence>
<feature type="domain" description="ABC transmembrane type-1" evidence="10">
    <location>
        <begin position="196"/>
        <end position="407"/>
    </location>
</feature>
<dbReference type="GO" id="GO:0005886">
    <property type="term" value="C:plasma membrane"/>
    <property type="evidence" value="ECO:0007669"/>
    <property type="project" value="UniProtKB-SubCell"/>
</dbReference>
<dbReference type="Pfam" id="PF12849">
    <property type="entry name" value="PBP_like_2"/>
    <property type="match status" value="1"/>
</dbReference>
<dbReference type="GO" id="GO:0005315">
    <property type="term" value="F:phosphate transmembrane transporter activity"/>
    <property type="evidence" value="ECO:0007669"/>
    <property type="project" value="InterPro"/>
</dbReference>
<reference evidence="11" key="1">
    <citation type="submission" date="2023-03" db="EMBL/GenBank/DDBJ databases">
        <authorList>
            <person name="Steffen K."/>
            <person name="Cardenas P."/>
        </authorList>
    </citation>
    <scope>NUCLEOTIDE SEQUENCE</scope>
</reference>
<accession>A0AA35WQY4</accession>
<dbReference type="SUPFAM" id="SSF53850">
    <property type="entry name" value="Periplasmic binding protein-like II"/>
    <property type="match status" value="1"/>
</dbReference>
<dbReference type="EMBL" id="CASHTH010002487">
    <property type="protein sequence ID" value="CAI8030578.1"/>
    <property type="molecule type" value="Genomic_DNA"/>
</dbReference>
<dbReference type="PROSITE" id="PS50928">
    <property type="entry name" value="ABC_TM1"/>
    <property type="match status" value="1"/>
</dbReference>
<feature type="transmembrane region" description="Helical" evidence="9">
    <location>
        <begin position="388"/>
        <end position="411"/>
    </location>
</feature>
<dbReference type="InterPro" id="IPR011864">
    <property type="entry name" value="Phosphate_PstC"/>
</dbReference>
<feature type="transmembrane region" description="Helical" evidence="9">
    <location>
        <begin position="241"/>
        <end position="260"/>
    </location>
</feature>
<dbReference type="Gene3D" id="3.40.190.10">
    <property type="entry name" value="Periplasmic binding protein-like II"/>
    <property type="match status" value="1"/>
</dbReference>